<reference evidence="2 3" key="1">
    <citation type="submission" date="2016-02" db="EMBL/GenBank/DDBJ databases">
        <title>Genome analysis of coral dinoflagellate symbionts highlights evolutionary adaptations to a symbiotic lifestyle.</title>
        <authorList>
            <person name="Aranda M."/>
            <person name="Li Y."/>
            <person name="Liew Y.J."/>
            <person name="Baumgarten S."/>
            <person name="Simakov O."/>
            <person name="Wilson M."/>
            <person name="Piel J."/>
            <person name="Ashoor H."/>
            <person name="Bougouffa S."/>
            <person name="Bajic V.B."/>
            <person name="Ryu T."/>
            <person name="Ravasi T."/>
            <person name="Bayer T."/>
            <person name="Micklem G."/>
            <person name="Kim H."/>
            <person name="Bhak J."/>
            <person name="Lajeunesse T.C."/>
            <person name="Voolstra C.R."/>
        </authorList>
    </citation>
    <scope>NUCLEOTIDE SEQUENCE [LARGE SCALE GENOMIC DNA]</scope>
    <source>
        <strain evidence="2 3">CCMP2467</strain>
    </source>
</reference>
<proteinExistence type="predicted"/>
<dbReference type="AlphaFoldDB" id="A0A1Q9F1L1"/>
<sequence length="183" mass="19895">MPSIEKTPAACRESRTTSLPTIAEDEDNRASFSPGDLDSSEEERLCEPGEKWRLTDSEVKTEVKLPTAVEKGSQMADKRLPSRGSSKHPHGCAPCVFFSLKSSGNTTSAACSAGARCEYCHFPHPMTKKEILKKFRRALKVVTCGVNPGAPDSVAKASVLSLEEPCRFRPLQDLCPGSSILRL</sequence>
<protein>
    <recommendedName>
        <fullName evidence="4">C3H1-type domain-containing protein</fullName>
    </recommendedName>
</protein>
<accession>A0A1Q9F1L1</accession>
<evidence type="ECO:0000256" key="1">
    <source>
        <dbReference type="SAM" id="MobiDB-lite"/>
    </source>
</evidence>
<name>A0A1Q9F1L1_SYMMI</name>
<evidence type="ECO:0000313" key="3">
    <source>
        <dbReference type="Proteomes" id="UP000186817"/>
    </source>
</evidence>
<comment type="caution">
    <text evidence="2">The sequence shown here is derived from an EMBL/GenBank/DDBJ whole genome shotgun (WGS) entry which is preliminary data.</text>
</comment>
<feature type="region of interest" description="Disordered" evidence="1">
    <location>
        <begin position="69"/>
        <end position="88"/>
    </location>
</feature>
<feature type="region of interest" description="Disordered" evidence="1">
    <location>
        <begin position="1"/>
        <end position="47"/>
    </location>
</feature>
<keyword evidence="3" id="KW-1185">Reference proteome</keyword>
<dbReference type="Proteomes" id="UP000186817">
    <property type="component" value="Unassembled WGS sequence"/>
</dbReference>
<evidence type="ECO:0000313" key="2">
    <source>
        <dbReference type="EMBL" id="OLQ13547.1"/>
    </source>
</evidence>
<gene>
    <name evidence="2" type="ORF">AK812_SmicGene2412</name>
</gene>
<dbReference type="EMBL" id="LSRX01000026">
    <property type="protein sequence ID" value="OLQ13547.1"/>
    <property type="molecule type" value="Genomic_DNA"/>
</dbReference>
<dbReference type="OrthoDB" id="440198at2759"/>
<evidence type="ECO:0008006" key="4">
    <source>
        <dbReference type="Google" id="ProtNLM"/>
    </source>
</evidence>
<organism evidence="2 3">
    <name type="scientific">Symbiodinium microadriaticum</name>
    <name type="common">Dinoflagellate</name>
    <name type="synonym">Zooxanthella microadriatica</name>
    <dbReference type="NCBI Taxonomy" id="2951"/>
    <lineage>
        <taxon>Eukaryota</taxon>
        <taxon>Sar</taxon>
        <taxon>Alveolata</taxon>
        <taxon>Dinophyceae</taxon>
        <taxon>Suessiales</taxon>
        <taxon>Symbiodiniaceae</taxon>
        <taxon>Symbiodinium</taxon>
    </lineage>
</organism>